<evidence type="ECO:0000259" key="1">
    <source>
        <dbReference type="Pfam" id="PF03372"/>
    </source>
</evidence>
<accession>A0AAN8JE47</accession>
<name>A0AAN8JE47_PATCE</name>
<dbReference type="AlphaFoldDB" id="A0AAN8JE47"/>
<dbReference type="Proteomes" id="UP001347796">
    <property type="component" value="Unassembled WGS sequence"/>
</dbReference>
<dbReference type="Gene3D" id="3.60.10.10">
    <property type="entry name" value="Endonuclease/exonuclease/phosphatase"/>
    <property type="match status" value="1"/>
</dbReference>
<dbReference type="GO" id="GO:0003824">
    <property type="term" value="F:catalytic activity"/>
    <property type="evidence" value="ECO:0007669"/>
    <property type="project" value="InterPro"/>
</dbReference>
<reference evidence="2 3" key="1">
    <citation type="submission" date="2024-01" db="EMBL/GenBank/DDBJ databases">
        <title>The genome of the rayed Mediterranean limpet Patella caerulea (Linnaeus, 1758).</title>
        <authorList>
            <person name="Anh-Thu Weber A."/>
            <person name="Halstead-Nussloch G."/>
        </authorList>
    </citation>
    <scope>NUCLEOTIDE SEQUENCE [LARGE SCALE GENOMIC DNA]</scope>
    <source>
        <strain evidence="2">AATW-2023a</strain>
        <tissue evidence="2">Whole specimen</tissue>
    </source>
</reference>
<dbReference type="SUPFAM" id="SSF56219">
    <property type="entry name" value="DNase I-like"/>
    <property type="match status" value="1"/>
</dbReference>
<dbReference type="InterPro" id="IPR005135">
    <property type="entry name" value="Endo/exonuclease/phosphatase"/>
</dbReference>
<dbReference type="Pfam" id="PF03372">
    <property type="entry name" value="Exo_endo_phos"/>
    <property type="match status" value="1"/>
</dbReference>
<proteinExistence type="predicted"/>
<organism evidence="2 3">
    <name type="scientific">Patella caerulea</name>
    <name type="common">Rayed Mediterranean limpet</name>
    <dbReference type="NCBI Taxonomy" id="87958"/>
    <lineage>
        <taxon>Eukaryota</taxon>
        <taxon>Metazoa</taxon>
        <taxon>Spiralia</taxon>
        <taxon>Lophotrochozoa</taxon>
        <taxon>Mollusca</taxon>
        <taxon>Gastropoda</taxon>
        <taxon>Patellogastropoda</taxon>
        <taxon>Patelloidea</taxon>
        <taxon>Patellidae</taxon>
        <taxon>Patella</taxon>
    </lineage>
</organism>
<evidence type="ECO:0000313" key="2">
    <source>
        <dbReference type="EMBL" id="KAK6174156.1"/>
    </source>
</evidence>
<sequence length="154" mass="17820">MCTLNVCGLKSKIMGPDFEEFITYFDIVCLTETKLGNTDEIRIDNFTLFVKNRKRSKINSGGVAVLVKNKYISFINVHDTDDNFSLCFTMNEKKLGFKLICRVAYIPPENTRYSKIEMFDILETRYLELYQKDVEFCLTGDFNARTASSQDIDN</sequence>
<keyword evidence="3" id="KW-1185">Reference proteome</keyword>
<dbReference type="EMBL" id="JAZGQO010000011">
    <property type="protein sequence ID" value="KAK6174156.1"/>
    <property type="molecule type" value="Genomic_DNA"/>
</dbReference>
<gene>
    <name evidence="2" type="ORF">SNE40_017484</name>
</gene>
<feature type="domain" description="Endonuclease/exonuclease/phosphatase" evidence="1">
    <location>
        <begin position="2"/>
        <end position="144"/>
    </location>
</feature>
<evidence type="ECO:0000313" key="3">
    <source>
        <dbReference type="Proteomes" id="UP001347796"/>
    </source>
</evidence>
<protein>
    <recommendedName>
        <fullName evidence="1">Endonuclease/exonuclease/phosphatase domain-containing protein</fullName>
    </recommendedName>
</protein>
<comment type="caution">
    <text evidence="2">The sequence shown here is derived from an EMBL/GenBank/DDBJ whole genome shotgun (WGS) entry which is preliminary data.</text>
</comment>
<dbReference type="InterPro" id="IPR036691">
    <property type="entry name" value="Endo/exonu/phosph_ase_sf"/>
</dbReference>